<evidence type="ECO:0000313" key="3">
    <source>
        <dbReference type="Proteomes" id="UP001180840"/>
    </source>
</evidence>
<sequence length="371" mass="40208">MAVWGSSSFWQRLRADGVRRPQIRSTTQKTVSHNPGAPRGRQDEQMAGLSFARADEVRRKLTADFTALGYDVSFEPSAVVLRRDGDATVLDLDPLIDGLRGDSSPQAVATWTESFVTVATAVADVRNLSTAEIYRNLRTVLMPRLPADGRPHFADHEYVVDPTDVEDARIIGEAAVAAVGADLLECFAFEVGEAVVPVNAASLADADADDAATLRRAGRANLQRALEATEIDVDYHSVVGEDFTAGAWALTSPSFYLSSAPLVFEKFLDQRLPQVDPSEGVLFAVPTPTMLLVRDVSEGEDLAHGLHVMAAGAAAIALGVDSGRRQPEAMVSPRVHLWRDGHVITVSDIDDEGNYLVTPDDYLIGRMEHEF</sequence>
<keyword evidence="3" id="KW-1185">Reference proteome</keyword>
<evidence type="ECO:0000256" key="1">
    <source>
        <dbReference type="SAM" id="MobiDB-lite"/>
    </source>
</evidence>
<feature type="region of interest" description="Disordered" evidence="1">
    <location>
        <begin position="21"/>
        <end position="47"/>
    </location>
</feature>
<proteinExistence type="predicted"/>
<dbReference type="RefSeq" id="WP_290197923.1">
    <property type="nucleotide sequence ID" value="NZ_CP047654.1"/>
</dbReference>
<evidence type="ECO:0000313" key="2">
    <source>
        <dbReference type="EMBL" id="MDR7328936.1"/>
    </source>
</evidence>
<protein>
    <submittedName>
        <fullName evidence="2">Uncharacterized protein</fullName>
    </submittedName>
</protein>
<dbReference type="EMBL" id="JAVDXZ010000001">
    <property type="protein sequence ID" value="MDR7328936.1"/>
    <property type="molecule type" value="Genomic_DNA"/>
</dbReference>
<comment type="caution">
    <text evidence="2">The sequence shown here is derived from an EMBL/GenBank/DDBJ whole genome shotgun (WGS) entry which is preliminary data.</text>
</comment>
<name>A0ABU1ZVJ5_9CORY</name>
<accession>A0ABU1ZVJ5</accession>
<feature type="compositionally biased region" description="Polar residues" evidence="1">
    <location>
        <begin position="23"/>
        <end position="33"/>
    </location>
</feature>
<organism evidence="2 3">
    <name type="scientific">Corynebacterium guangdongense</name>
    <dbReference type="NCBI Taxonomy" id="1783348"/>
    <lineage>
        <taxon>Bacteria</taxon>
        <taxon>Bacillati</taxon>
        <taxon>Actinomycetota</taxon>
        <taxon>Actinomycetes</taxon>
        <taxon>Mycobacteriales</taxon>
        <taxon>Corynebacteriaceae</taxon>
        <taxon>Corynebacterium</taxon>
    </lineage>
</organism>
<gene>
    <name evidence="2" type="ORF">J2S39_000612</name>
</gene>
<reference evidence="2" key="1">
    <citation type="submission" date="2023-07" db="EMBL/GenBank/DDBJ databases">
        <title>Sequencing the genomes of 1000 actinobacteria strains.</title>
        <authorList>
            <person name="Klenk H.-P."/>
        </authorList>
    </citation>
    <scope>NUCLEOTIDE SEQUENCE</scope>
    <source>
        <strain evidence="2">DSM 107476</strain>
    </source>
</reference>
<dbReference type="Proteomes" id="UP001180840">
    <property type="component" value="Unassembled WGS sequence"/>
</dbReference>